<evidence type="ECO:0008006" key="12">
    <source>
        <dbReference type="Google" id="ProtNLM"/>
    </source>
</evidence>
<dbReference type="EMBL" id="JADWDJ010000010">
    <property type="protein sequence ID" value="KAG5274592.1"/>
    <property type="molecule type" value="Genomic_DNA"/>
</dbReference>
<evidence type="ECO:0000256" key="5">
    <source>
        <dbReference type="ARBA" id="ARBA00022989"/>
    </source>
</evidence>
<name>A0AAV6GKQ6_9TELE</name>
<keyword evidence="7 9" id="KW-0472">Membrane</keyword>
<evidence type="ECO:0000256" key="9">
    <source>
        <dbReference type="SAM" id="Phobius"/>
    </source>
</evidence>
<protein>
    <recommendedName>
        <fullName evidence="12">Lymphoid-restricted membrane protein-like</fullName>
    </recommendedName>
</protein>
<evidence type="ECO:0000256" key="1">
    <source>
        <dbReference type="ARBA" id="ARBA00004167"/>
    </source>
</evidence>
<evidence type="ECO:0000256" key="3">
    <source>
        <dbReference type="ARBA" id="ARBA00022490"/>
    </source>
</evidence>
<keyword evidence="3" id="KW-0963">Cytoplasm</keyword>
<dbReference type="PANTHER" id="PTHR15352:SF4">
    <property type="entry name" value="LYMPHOID-RESTRICTED MEMBRANE PROTEIN-LIKE ISOFORM X1"/>
    <property type="match status" value="1"/>
</dbReference>
<evidence type="ECO:0000256" key="7">
    <source>
        <dbReference type="ARBA" id="ARBA00023136"/>
    </source>
</evidence>
<keyword evidence="4 9" id="KW-0812">Transmembrane</keyword>
<dbReference type="Proteomes" id="UP000823561">
    <property type="component" value="Chromosome 10"/>
</dbReference>
<accession>A0AAV6GKQ6</accession>
<dbReference type="AlphaFoldDB" id="A0AAV6GKQ6"/>
<keyword evidence="5 9" id="KW-1133">Transmembrane helix</keyword>
<evidence type="ECO:0000313" key="10">
    <source>
        <dbReference type="EMBL" id="KAG5274592.1"/>
    </source>
</evidence>
<feature type="transmembrane region" description="Helical" evidence="9">
    <location>
        <begin position="367"/>
        <end position="391"/>
    </location>
</feature>
<dbReference type="Pfam" id="PF05781">
    <property type="entry name" value="MRVI1"/>
    <property type="match status" value="1"/>
</dbReference>
<comment type="caution">
    <text evidence="10">The sequence shown here is derived from an EMBL/GenBank/DDBJ whole genome shotgun (WGS) entry which is preliminary data.</text>
</comment>
<evidence type="ECO:0000256" key="8">
    <source>
        <dbReference type="SAM" id="MobiDB-lite"/>
    </source>
</evidence>
<dbReference type="PANTHER" id="PTHR15352">
    <property type="entry name" value="LYMPHOID-RESTRICTED MEMBRANE PROTEIN, JAW1"/>
    <property type="match status" value="1"/>
</dbReference>
<sequence length="394" mass="44386">MMGAQIPASGPFGLFRLSDDSDSSDEEPRPEELLATSWEDLPIMERLGLSSCDEMTEEEVESAFFQFAMAFRCDQYTLPQRLQAEEHDRAVAQENLQMELNHTKDTLQLLKARCVDSEAVEILDKMETSLDNLCRAMDDIITAAETLGAAHQEARVSHAVELMSVHVDHLKRRHTLDSAEILEARRLLQKTRGRLLSDNTDDGDVRIVRHSAQLHFARRRVSMTLIPNLAQLKDLETKFSEGLKTSEDTGSPQPEGDSREKDGQPESPESFFPPRLRRNPLLRQASTQSQDEDSESSAVPSPVPPALRLRRRSALVEQEGTESSEENEGSRETSEQSPPVSVPPTPEQHCLYSVQRSLPQWVSTSRFVIHILTLGAIFCVVFLWMLLMILIQLS</sequence>
<reference evidence="10" key="1">
    <citation type="submission" date="2020-10" db="EMBL/GenBank/DDBJ databases">
        <title>Chromosome-scale genome assembly of the Allis shad, Alosa alosa.</title>
        <authorList>
            <person name="Margot Z."/>
            <person name="Christophe K."/>
            <person name="Cabau C."/>
            <person name="Louis A."/>
            <person name="Berthelot C."/>
            <person name="Parey E."/>
            <person name="Roest Crollius H."/>
            <person name="Montfort J."/>
            <person name="Robinson-Rechavi M."/>
            <person name="Bucao C."/>
            <person name="Bouchez O."/>
            <person name="Gislard M."/>
            <person name="Lluch J."/>
            <person name="Milhes M."/>
            <person name="Lampietro C."/>
            <person name="Lopez Roques C."/>
            <person name="Donnadieu C."/>
            <person name="Braasch I."/>
            <person name="Desvignes T."/>
            <person name="Postlethwait J."/>
            <person name="Bobe J."/>
            <person name="Guiguen Y."/>
        </authorList>
    </citation>
    <scope>NUCLEOTIDE SEQUENCE</scope>
    <source>
        <strain evidence="10">M-15738</strain>
        <tissue evidence="10">Blood</tissue>
    </source>
</reference>
<gene>
    <name evidence="10" type="ORF">AALO_G00137990</name>
</gene>
<feature type="region of interest" description="Disordered" evidence="8">
    <location>
        <begin position="1"/>
        <end position="33"/>
    </location>
</feature>
<evidence type="ECO:0000256" key="6">
    <source>
        <dbReference type="ARBA" id="ARBA00023054"/>
    </source>
</evidence>
<comment type="subcellular location">
    <subcellularLocation>
        <location evidence="2">Cytoplasm</location>
    </subcellularLocation>
    <subcellularLocation>
        <location evidence="1">Membrane</location>
        <topology evidence="1">Single-pass membrane protein</topology>
    </subcellularLocation>
</comment>
<organism evidence="10 11">
    <name type="scientific">Alosa alosa</name>
    <name type="common">allis shad</name>
    <dbReference type="NCBI Taxonomy" id="278164"/>
    <lineage>
        <taxon>Eukaryota</taxon>
        <taxon>Metazoa</taxon>
        <taxon>Chordata</taxon>
        <taxon>Craniata</taxon>
        <taxon>Vertebrata</taxon>
        <taxon>Euteleostomi</taxon>
        <taxon>Actinopterygii</taxon>
        <taxon>Neopterygii</taxon>
        <taxon>Teleostei</taxon>
        <taxon>Clupei</taxon>
        <taxon>Clupeiformes</taxon>
        <taxon>Clupeoidei</taxon>
        <taxon>Clupeidae</taxon>
        <taxon>Alosa</taxon>
    </lineage>
</organism>
<evidence type="ECO:0000256" key="4">
    <source>
        <dbReference type="ARBA" id="ARBA00022692"/>
    </source>
</evidence>
<evidence type="ECO:0000313" key="11">
    <source>
        <dbReference type="Proteomes" id="UP000823561"/>
    </source>
</evidence>
<dbReference type="InterPro" id="IPR008677">
    <property type="entry name" value="MRVI1"/>
</dbReference>
<proteinExistence type="predicted"/>
<dbReference type="GO" id="GO:0005737">
    <property type="term" value="C:cytoplasm"/>
    <property type="evidence" value="ECO:0007669"/>
    <property type="project" value="UniProtKB-SubCell"/>
</dbReference>
<dbReference type="GO" id="GO:0016020">
    <property type="term" value="C:membrane"/>
    <property type="evidence" value="ECO:0007669"/>
    <property type="project" value="UniProtKB-SubCell"/>
</dbReference>
<keyword evidence="11" id="KW-1185">Reference proteome</keyword>
<evidence type="ECO:0000256" key="2">
    <source>
        <dbReference type="ARBA" id="ARBA00004496"/>
    </source>
</evidence>
<feature type="region of interest" description="Disordered" evidence="8">
    <location>
        <begin position="242"/>
        <end position="347"/>
    </location>
</feature>
<keyword evidence="6" id="KW-0175">Coiled coil</keyword>